<dbReference type="AlphaFoldDB" id="A0A250IE69"/>
<dbReference type="KEGG" id="mbd:MEBOL_002876"/>
<dbReference type="EMBL" id="CP022163">
    <property type="protein sequence ID" value="ATB29427.1"/>
    <property type="molecule type" value="Genomic_DNA"/>
</dbReference>
<keyword evidence="1" id="KW-1133">Transmembrane helix</keyword>
<evidence type="ECO:0000313" key="2">
    <source>
        <dbReference type="EMBL" id="ATB29427.1"/>
    </source>
</evidence>
<evidence type="ECO:0000313" key="3">
    <source>
        <dbReference type="Proteomes" id="UP000217289"/>
    </source>
</evidence>
<dbReference type="RefSeq" id="WP_095977991.1">
    <property type="nucleotide sequence ID" value="NZ_CP022163.1"/>
</dbReference>
<dbReference type="OrthoDB" id="5523793at2"/>
<protein>
    <submittedName>
        <fullName evidence="2">Uncharacterized protein</fullName>
    </submittedName>
</protein>
<dbReference type="Proteomes" id="UP000217289">
    <property type="component" value="Chromosome"/>
</dbReference>
<name>A0A250IE69_9BACT</name>
<feature type="transmembrane region" description="Helical" evidence="1">
    <location>
        <begin position="128"/>
        <end position="146"/>
    </location>
</feature>
<keyword evidence="1" id="KW-0812">Transmembrane</keyword>
<organism evidence="2 3">
    <name type="scientific">Melittangium boletus DSM 14713</name>
    <dbReference type="NCBI Taxonomy" id="1294270"/>
    <lineage>
        <taxon>Bacteria</taxon>
        <taxon>Pseudomonadati</taxon>
        <taxon>Myxococcota</taxon>
        <taxon>Myxococcia</taxon>
        <taxon>Myxococcales</taxon>
        <taxon>Cystobacterineae</taxon>
        <taxon>Archangiaceae</taxon>
        <taxon>Melittangium</taxon>
    </lineage>
</organism>
<evidence type="ECO:0000256" key="1">
    <source>
        <dbReference type="SAM" id="Phobius"/>
    </source>
</evidence>
<keyword evidence="3" id="KW-1185">Reference proteome</keyword>
<gene>
    <name evidence="2" type="ORF">MEBOL_002876</name>
</gene>
<reference evidence="2 3" key="1">
    <citation type="submission" date="2017-06" db="EMBL/GenBank/DDBJ databases">
        <authorList>
            <person name="Kim H.J."/>
            <person name="Triplett B.A."/>
        </authorList>
    </citation>
    <scope>NUCLEOTIDE SEQUENCE [LARGE SCALE GENOMIC DNA]</scope>
    <source>
        <strain evidence="2 3">DSM 14713</strain>
    </source>
</reference>
<accession>A0A250IE69</accession>
<sequence length="266" mass="29208">MRSGTSAFRVRVEGPGSRGADMVLARAFQLPLEAARQLLAEPRVLPRDLGEEEARALAEALRQHGVDCEPVPVVGQSRAVCGAHPGLASELPCEDCRELVCVLCRGSEGRALCARCAALRARRARAKWVRVSVLLGVLVAIALWGLSRHRTRERRLEWNRPLQVAVVLLARGEVSAPVREAWREGLARLEDWAGREAERYRADPGSPIHFVLAGPVEPERQPLYPQPAAEVMVGEVPLGEAEGRLAESLDEVRVGPVTAKALRWRE</sequence>
<keyword evidence="1" id="KW-0472">Membrane</keyword>
<dbReference type="SUPFAM" id="SSF57845">
    <property type="entry name" value="B-box zinc-binding domain"/>
    <property type="match status" value="1"/>
</dbReference>
<dbReference type="CDD" id="cd19756">
    <property type="entry name" value="Bbox2"/>
    <property type="match status" value="1"/>
</dbReference>
<proteinExistence type="predicted"/>